<dbReference type="GO" id="GO:0016020">
    <property type="term" value="C:membrane"/>
    <property type="evidence" value="ECO:0007669"/>
    <property type="project" value="UniProtKB-SubCell"/>
</dbReference>
<accession>A0A438KLZ2</accession>
<keyword evidence="4" id="KW-0472">Membrane</keyword>
<evidence type="ECO:0000256" key="3">
    <source>
        <dbReference type="ARBA" id="ARBA00022989"/>
    </source>
</evidence>
<dbReference type="AlphaFoldDB" id="A0A438KLZ2"/>
<comment type="subcellular location">
    <subcellularLocation>
        <location evidence="1">Membrane</location>
        <topology evidence="1">Multi-pass membrane protein</topology>
    </subcellularLocation>
</comment>
<feature type="domain" description="CASTOR/POLLUX/SYM8 ion channel conserved" evidence="7">
    <location>
        <begin position="25"/>
        <end position="97"/>
    </location>
</feature>
<dbReference type="Pfam" id="PF06241">
    <property type="entry name" value="Castor_Poll_mid"/>
    <property type="match status" value="1"/>
</dbReference>
<proteinExistence type="predicted"/>
<name>A0A438KLZ2_VITVI</name>
<feature type="signal peptide" evidence="6">
    <location>
        <begin position="1"/>
        <end position="16"/>
    </location>
</feature>
<dbReference type="InterPro" id="IPR036721">
    <property type="entry name" value="RCK_C_sf"/>
</dbReference>
<organism evidence="8 9">
    <name type="scientific">Vitis vinifera</name>
    <name type="common">Grape</name>
    <dbReference type="NCBI Taxonomy" id="29760"/>
    <lineage>
        <taxon>Eukaryota</taxon>
        <taxon>Viridiplantae</taxon>
        <taxon>Streptophyta</taxon>
        <taxon>Embryophyta</taxon>
        <taxon>Tracheophyta</taxon>
        <taxon>Spermatophyta</taxon>
        <taxon>Magnoliopsida</taxon>
        <taxon>eudicotyledons</taxon>
        <taxon>Gunneridae</taxon>
        <taxon>Pentapetalae</taxon>
        <taxon>rosids</taxon>
        <taxon>Vitales</taxon>
        <taxon>Vitaceae</taxon>
        <taxon>Viteae</taxon>
        <taxon>Vitis</taxon>
    </lineage>
</organism>
<feature type="compositionally biased region" description="Polar residues" evidence="5">
    <location>
        <begin position="252"/>
        <end position="264"/>
    </location>
</feature>
<evidence type="ECO:0000256" key="5">
    <source>
        <dbReference type="SAM" id="MobiDB-lite"/>
    </source>
</evidence>
<evidence type="ECO:0000313" key="8">
    <source>
        <dbReference type="EMBL" id="RVX22202.1"/>
    </source>
</evidence>
<dbReference type="PANTHER" id="PTHR31563">
    <property type="entry name" value="ION CHANNEL POLLUX-RELATED"/>
    <property type="match status" value="1"/>
</dbReference>
<evidence type="ECO:0000313" key="9">
    <source>
        <dbReference type="Proteomes" id="UP000288805"/>
    </source>
</evidence>
<feature type="region of interest" description="Disordered" evidence="5">
    <location>
        <begin position="220"/>
        <end position="274"/>
    </location>
</feature>
<evidence type="ECO:0000256" key="6">
    <source>
        <dbReference type="SAM" id="SignalP"/>
    </source>
</evidence>
<keyword evidence="6" id="KW-0732">Signal</keyword>
<dbReference type="PANTHER" id="PTHR31563:SF13">
    <property type="entry name" value="ION CHANNEL POLLUX-LIKE 1-RELATED"/>
    <property type="match status" value="1"/>
</dbReference>
<sequence length="274" mass="30737">MIIPYICLGLLEPILGVSVVVPPFKNVFNLFSFPNLAGIKYRQLRRGFEGAVVCGLYRNGKIYFHPNDDEVLRQTDKVLFVGPVPGKREPQLAYPDVKEETNTIQNLEVLEKNGGASHYALDLIKMRVENIVKRPTKPGSKASDWSLGPKECVLLIGWRQDVVEMIEEYDNYLGPGSVLLVSSLEMKTRQNNAIRRSARTPTNLIWKRKTSSGTFKALKKGITEKNPSIPDPSSKNPRTPGNPRVPIPLTYPTLQLSTQSNLPFHSNPKKMQKA</sequence>
<evidence type="ECO:0000256" key="1">
    <source>
        <dbReference type="ARBA" id="ARBA00004141"/>
    </source>
</evidence>
<feature type="chain" id="PRO_5019493144" evidence="6">
    <location>
        <begin position="17"/>
        <end position="274"/>
    </location>
</feature>
<dbReference type="EMBL" id="QGNW01000004">
    <property type="protein sequence ID" value="RVX22202.1"/>
    <property type="molecule type" value="Genomic_DNA"/>
</dbReference>
<evidence type="ECO:0000256" key="4">
    <source>
        <dbReference type="ARBA" id="ARBA00023136"/>
    </source>
</evidence>
<dbReference type="SUPFAM" id="SSF116726">
    <property type="entry name" value="TrkA C-terminal domain-like"/>
    <property type="match status" value="1"/>
</dbReference>
<evidence type="ECO:0000259" key="7">
    <source>
        <dbReference type="Pfam" id="PF06241"/>
    </source>
</evidence>
<evidence type="ECO:0000256" key="2">
    <source>
        <dbReference type="ARBA" id="ARBA00022692"/>
    </source>
</evidence>
<reference evidence="8 9" key="1">
    <citation type="journal article" date="2018" name="PLoS Genet.">
        <title>Population sequencing reveals clonal diversity and ancestral inbreeding in the grapevine cultivar Chardonnay.</title>
        <authorList>
            <person name="Roach M.J."/>
            <person name="Johnson D.L."/>
            <person name="Bohlmann J."/>
            <person name="van Vuuren H.J."/>
            <person name="Jones S.J."/>
            <person name="Pretorius I.S."/>
            <person name="Schmidt S.A."/>
            <person name="Borneman A.R."/>
        </authorList>
    </citation>
    <scope>NUCLEOTIDE SEQUENCE [LARGE SCALE GENOMIC DNA]</scope>
    <source>
        <strain evidence="9">cv. Chardonnay</strain>
        <tissue evidence="8">Leaf</tissue>
    </source>
</reference>
<comment type="caution">
    <text evidence="8">The sequence shown here is derived from an EMBL/GenBank/DDBJ whole genome shotgun (WGS) entry which is preliminary data.</text>
</comment>
<dbReference type="GO" id="GO:0006813">
    <property type="term" value="P:potassium ion transport"/>
    <property type="evidence" value="ECO:0007669"/>
    <property type="project" value="InterPro"/>
</dbReference>
<dbReference type="Proteomes" id="UP000288805">
    <property type="component" value="Unassembled WGS sequence"/>
</dbReference>
<gene>
    <name evidence="8" type="primary">VvCHDp000100_6</name>
    <name evidence="8" type="ORF">CK203_001061</name>
</gene>
<keyword evidence="2" id="KW-0812">Transmembrane</keyword>
<dbReference type="InterPro" id="IPR044849">
    <property type="entry name" value="CASTOR/POLLUX/SYM8-like"/>
</dbReference>
<protein>
    <submittedName>
        <fullName evidence="8">Putative ion channel POLLUX-like 2</fullName>
    </submittedName>
</protein>
<keyword evidence="3" id="KW-1133">Transmembrane helix</keyword>
<dbReference type="InterPro" id="IPR010420">
    <property type="entry name" value="CASTOR/POLLUX/SYM8_dom"/>
</dbReference>